<dbReference type="OrthoDB" id="9808492at2"/>
<geneLocation type="plasmid" evidence="2">
    <name>pl11995-4</name>
</geneLocation>
<dbReference type="EMBL" id="CP014928">
    <property type="protein sequence ID" value="ANZ68671.1"/>
    <property type="molecule type" value="Genomic_DNA"/>
</dbReference>
<evidence type="ECO:0000313" key="2">
    <source>
        <dbReference type="Proteomes" id="UP000093267"/>
    </source>
</evidence>
<organism evidence="1 2">
    <name type="scientific">Secundilactobacillus paracollinoides</name>
    <dbReference type="NCBI Taxonomy" id="240427"/>
    <lineage>
        <taxon>Bacteria</taxon>
        <taxon>Bacillati</taxon>
        <taxon>Bacillota</taxon>
        <taxon>Bacilli</taxon>
        <taxon>Lactobacillales</taxon>
        <taxon>Lactobacillaceae</taxon>
        <taxon>Secundilactobacillus</taxon>
    </lineage>
</organism>
<dbReference type="InterPro" id="IPR029035">
    <property type="entry name" value="DHS-like_NAD/FAD-binding_dom"/>
</dbReference>
<dbReference type="RefSeq" id="WP_065937767.1">
    <property type="nucleotide sequence ID" value="NZ_CP014928.1"/>
</dbReference>
<accession>A0A1B2J2Z3</accession>
<name>A0A1B2J2Z3_9LACO</name>
<dbReference type="Proteomes" id="UP000093267">
    <property type="component" value="Plasmid pL11995-4"/>
</dbReference>
<evidence type="ECO:0000313" key="1">
    <source>
        <dbReference type="EMBL" id="ANZ68671.1"/>
    </source>
</evidence>
<dbReference type="Pfam" id="PF13289">
    <property type="entry name" value="SIR2_2"/>
    <property type="match status" value="1"/>
</dbReference>
<proteinExistence type="predicted"/>
<dbReference type="AlphaFoldDB" id="A0A1B2J2Z3"/>
<keyword evidence="1" id="KW-0614">Plasmid</keyword>
<keyword evidence="2" id="KW-1185">Reference proteome</keyword>
<dbReference type="SUPFAM" id="SSF52467">
    <property type="entry name" value="DHS-like NAD/FAD-binding domain"/>
    <property type="match status" value="1"/>
</dbReference>
<reference evidence="1 2" key="1">
    <citation type="submission" date="2016-03" db="EMBL/GenBank/DDBJ databases">
        <title>Pediococcus and Lactobacillus from brewery environment - whole genome sequencing and assembly.</title>
        <authorList>
            <person name="Behr J."/>
            <person name="Geissler A.J."/>
            <person name="Vogel R.F."/>
        </authorList>
    </citation>
    <scope>NUCLEOTIDE SEQUENCE [LARGE SCALE GENOMIC DNA]</scope>
    <source>
        <strain evidence="1 2">TMW 1.1995</strain>
        <plasmid evidence="2">pl11995-4</plasmid>
    </source>
</reference>
<gene>
    <name evidence="1" type="ORF">AYR63_16145</name>
</gene>
<protein>
    <submittedName>
        <fullName evidence="1">Uncharacterized protein</fullName>
    </submittedName>
</protein>
<sequence>MIKIRYFESHKLNLSADEKEYYLNDEPLKVQDSDSTKKRDYTKSEFDTEISKAVSQFVNRSFEHIVLLLGAGASVVKNEEGEIDPEYGKTVAMIAEQVLGQLSSKKYKLPNFNDPSVKISTDVFTLEEMAKDIGYCDNIICTNKYGKRLDPQFNLETFLSRLKTYTQFVKTDQQKWEDSQNAIFDIIKQATSYEYDKSKFKHKALINILSKKLLPENKLSIITTNYDTLIEDAAESMNYTVFDGFSFSRTPKFDDDMFEWHLSKHVSNVKTRENIYKKQVIDLLKIHGSLTWRRDGKDVIRLNKKAPGKTIMIFPSSDKYMQSYEEPYFELFARFQDLLKQPNTLLITTGFSFADNHISRMIIQAISHNPSLSTLIADYSLNPVDPNKNWEILHDMLHDTYPIVFLKATLNEKLTDYLGGIE</sequence>